<evidence type="ECO:0000313" key="1">
    <source>
        <dbReference type="EMBL" id="KAI3698264.1"/>
    </source>
</evidence>
<evidence type="ECO:0000313" key="2">
    <source>
        <dbReference type="Proteomes" id="UP001055811"/>
    </source>
</evidence>
<organism evidence="1 2">
    <name type="scientific">Cichorium intybus</name>
    <name type="common">Chicory</name>
    <dbReference type="NCBI Taxonomy" id="13427"/>
    <lineage>
        <taxon>Eukaryota</taxon>
        <taxon>Viridiplantae</taxon>
        <taxon>Streptophyta</taxon>
        <taxon>Embryophyta</taxon>
        <taxon>Tracheophyta</taxon>
        <taxon>Spermatophyta</taxon>
        <taxon>Magnoliopsida</taxon>
        <taxon>eudicotyledons</taxon>
        <taxon>Gunneridae</taxon>
        <taxon>Pentapetalae</taxon>
        <taxon>asterids</taxon>
        <taxon>campanulids</taxon>
        <taxon>Asterales</taxon>
        <taxon>Asteraceae</taxon>
        <taxon>Cichorioideae</taxon>
        <taxon>Cichorieae</taxon>
        <taxon>Cichoriinae</taxon>
        <taxon>Cichorium</taxon>
    </lineage>
</organism>
<gene>
    <name evidence="1" type="ORF">L2E82_41668</name>
</gene>
<dbReference type="Proteomes" id="UP001055811">
    <property type="component" value="Linkage Group LG08"/>
</dbReference>
<dbReference type="EMBL" id="CM042016">
    <property type="protein sequence ID" value="KAI3698264.1"/>
    <property type="molecule type" value="Genomic_DNA"/>
</dbReference>
<comment type="caution">
    <text evidence="1">The sequence shown here is derived from an EMBL/GenBank/DDBJ whole genome shotgun (WGS) entry which is preliminary data.</text>
</comment>
<name>A0ACB8ZJW5_CICIN</name>
<keyword evidence="2" id="KW-1185">Reference proteome</keyword>
<accession>A0ACB8ZJW5</accession>
<proteinExistence type="predicted"/>
<protein>
    <submittedName>
        <fullName evidence="1">Uncharacterized protein</fullName>
    </submittedName>
</protein>
<reference evidence="1 2" key="2">
    <citation type="journal article" date="2022" name="Mol. Ecol. Resour.">
        <title>The genomes of chicory, endive, great burdock and yacon provide insights into Asteraceae paleo-polyploidization history and plant inulin production.</title>
        <authorList>
            <person name="Fan W."/>
            <person name="Wang S."/>
            <person name="Wang H."/>
            <person name="Wang A."/>
            <person name="Jiang F."/>
            <person name="Liu H."/>
            <person name="Zhao H."/>
            <person name="Xu D."/>
            <person name="Zhang Y."/>
        </authorList>
    </citation>
    <scope>NUCLEOTIDE SEQUENCE [LARGE SCALE GENOMIC DNA]</scope>
    <source>
        <strain evidence="2">cv. Punajuju</strain>
        <tissue evidence="1">Leaves</tissue>
    </source>
</reference>
<sequence length="311" mass="34879">MSFKDVVAGSTTEKWGRILVPIDVNPDASNFAFGKLCILTAKKEILNVSKIEVRWKDVKFDVCIQEDGDWCPPFCTWKQLSEDEQLDSDDGISDTWEFNNQNEEDLFDTNSDEESEVEIRSKFKDKESFVVHHNDEEAHDNEHREMDSQEFREAGFSAFDKGDNNESGNSKDKVNDQDNCKFTQSNADWASSDNGSNERRQHKPNSDEPSILLGQTLPDLNIGVGSVQLSNGNSNNSCSESLLRRRKLTSLKLKDIIGKSVRNSKKDRRDKSKKRDNVRKDAGGPIASTSESDSLGSSSMEEPETGGKLIG</sequence>
<reference evidence="2" key="1">
    <citation type="journal article" date="2022" name="Mol. Ecol. Resour.">
        <title>The genomes of chicory, endive, great burdock and yacon provide insights into Asteraceae palaeo-polyploidization history and plant inulin production.</title>
        <authorList>
            <person name="Fan W."/>
            <person name="Wang S."/>
            <person name="Wang H."/>
            <person name="Wang A."/>
            <person name="Jiang F."/>
            <person name="Liu H."/>
            <person name="Zhao H."/>
            <person name="Xu D."/>
            <person name="Zhang Y."/>
        </authorList>
    </citation>
    <scope>NUCLEOTIDE SEQUENCE [LARGE SCALE GENOMIC DNA]</scope>
    <source>
        <strain evidence="2">cv. Punajuju</strain>
    </source>
</reference>